<evidence type="ECO:0000256" key="7">
    <source>
        <dbReference type="ARBA" id="ARBA00022989"/>
    </source>
</evidence>
<feature type="transmembrane region" description="Helical" evidence="11">
    <location>
        <begin position="332"/>
        <end position="355"/>
    </location>
</feature>
<dbReference type="Gene3D" id="1.20.1250.20">
    <property type="entry name" value="MFS general substrate transporter like domains"/>
    <property type="match status" value="1"/>
</dbReference>
<name>A0A1Y1VTQ7_9FUNG</name>
<keyword evidence="7 11" id="KW-1133">Transmembrane helix</keyword>
<feature type="compositionally biased region" description="Polar residues" evidence="10">
    <location>
        <begin position="488"/>
        <end position="503"/>
    </location>
</feature>
<dbReference type="EMBL" id="MCFE01001186">
    <property type="protein sequence ID" value="ORX64668.1"/>
    <property type="molecule type" value="Genomic_DNA"/>
</dbReference>
<dbReference type="PROSITE" id="PS00216">
    <property type="entry name" value="SUGAR_TRANSPORT_1"/>
    <property type="match status" value="1"/>
</dbReference>
<protein>
    <submittedName>
        <fullName evidence="13">Monosaccharide transporter</fullName>
    </submittedName>
</protein>
<dbReference type="PROSITE" id="PS00217">
    <property type="entry name" value="SUGAR_TRANSPORT_2"/>
    <property type="match status" value="1"/>
</dbReference>
<keyword evidence="5" id="KW-0762">Sugar transport</keyword>
<keyword evidence="14" id="KW-1185">Reference proteome</keyword>
<evidence type="ECO:0000256" key="4">
    <source>
        <dbReference type="ARBA" id="ARBA00022475"/>
    </source>
</evidence>
<keyword evidence="6 11" id="KW-0812">Transmembrane</keyword>
<keyword evidence="8 11" id="KW-0472">Membrane</keyword>
<dbReference type="InParanoid" id="A0A1Y1VTQ7"/>
<dbReference type="FunFam" id="1.20.1250.20:FF:000218">
    <property type="entry name" value="facilitated trehalose transporter Tret1"/>
    <property type="match status" value="1"/>
</dbReference>
<dbReference type="SUPFAM" id="SSF103473">
    <property type="entry name" value="MFS general substrate transporter"/>
    <property type="match status" value="1"/>
</dbReference>
<feature type="transmembrane region" description="Helical" evidence="11">
    <location>
        <begin position="298"/>
        <end position="320"/>
    </location>
</feature>
<dbReference type="InterPro" id="IPR045263">
    <property type="entry name" value="GLUT"/>
</dbReference>
<evidence type="ECO:0000313" key="14">
    <source>
        <dbReference type="Proteomes" id="UP000193498"/>
    </source>
</evidence>
<dbReference type="GO" id="GO:0015149">
    <property type="term" value="F:hexose transmembrane transporter activity"/>
    <property type="evidence" value="ECO:0007669"/>
    <property type="project" value="TreeGrafter"/>
</dbReference>
<feature type="region of interest" description="Disordered" evidence="10">
    <location>
        <begin position="484"/>
        <end position="503"/>
    </location>
</feature>
<comment type="similarity">
    <text evidence="2 9">Belongs to the major facilitator superfamily. Sugar transporter (TC 2.A.1.1) family.</text>
</comment>
<dbReference type="Proteomes" id="UP000193498">
    <property type="component" value="Unassembled WGS sequence"/>
</dbReference>
<comment type="caution">
    <text evidence="13">The sequence shown here is derived from an EMBL/GenBank/DDBJ whole genome shotgun (WGS) entry which is preliminary data.</text>
</comment>
<feature type="transmembrane region" description="Helical" evidence="11">
    <location>
        <begin position="453"/>
        <end position="474"/>
    </location>
</feature>
<dbReference type="PRINTS" id="PR00171">
    <property type="entry name" value="SUGRTRNSPORT"/>
</dbReference>
<evidence type="ECO:0000256" key="2">
    <source>
        <dbReference type="ARBA" id="ARBA00010992"/>
    </source>
</evidence>
<organism evidence="13 14">
    <name type="scientific">Basidiobolus meristosporus CBS 931.73</name>
    <dbReference type="NCBI Taxonomy" id="1314790"/>
    <lineage>
        <taxon>Eukaryota</taxon>
        <taxon>Fungi</taxon>
        <taxon>Fungi incertae sedis</taxon>
        <taxon>Zoopagomycota</taxon>
        <taxon>Entomophthoromycotina</taxon>
        <taxon>Basidiobolomycetes</taxon>
        <taxon>Basidiobolales</taxon>
        <taxon>Basidiobolaceae</taxon>
        <taxon>Basidiobolus</taxon>
    </lineage>
</organism>
<evidence type="ECO:0000256" key="6">
    <source>
        <dbReference type="ARBA" id="ARBA00022692"/>
    </source>
</evidence>
<feature type="transmembrane region" description="Helical" evidence="11">
    <location>
        <begin position="90"/>
        <end position="111"/>
    </location>
</feature>
<evidence type="ECO:0000256" key="10">
    <source>
        <dbReference type="SAM" id="MobiDB-lite"/>
    </source>
</evidence>
<dbReference type="OrthoDB" id="4540492at2759"/>
<proteinExistence type="inferred from homology"/>
<feature type="transmembrane region" description="Helical" evidence="11">
    <location>
        <begin position="425"/>
        <end position="447"/>
    </location>
</feature>
<keyword evidence="4" id="KW-1003">Cell membrane</keyword>
<dbReference type="InterPro" id="IPR036259">
    <property type="entry name" value="MFS_trans_sf"/>
</dbReference>
<comment type="subcellular location">
    <subcellularLocation>
        <location evidence="1">Cell membrane</location>
        <topology evidence="1">Multi-pass membrane protein</topology>
    </subcellularLocation>
</comment>
<keyword evidence="3 9" id="KW-0813">Transport</keyword>
<evidence type="ECO:0000256" key="11">
    <source>
        <dbReference type="SAM" id="Phobius"/>
    </source>
</evidence>
<feature type="transmembrane region" description="Helical" evidence="11">
    <location>
        <begin position="36"/>
        <end position="56"/>
    </location>
</feature>
<accession>A0A1Y1VTQ7</accession>
<dbReference type="PANTHER" id="PTHR23503:SF8">
    <property type="entry name" value="FACILITATED GLUCOSE TRANSPORTER PROTEIN 1"/>
    <property type="match status" value="1"/>
</dbReference>
<feature type="transmembrane region" description="Helical" evidence="11">
    <location>
        <begin position="362"/>
        <end position="382"/>
    </location>
</feature>
<evidence type="ECO:0000259" key="12">
    <source>
        <dbReference type="PROSITE" id="PS50850"/>
    </source>
</evidence>
<evidence type="ECO:0000256" key="8">
    <source>
        <dbReference type="ARBA" id="ARBA00023136"/>
    </source>
</evidence>
<feature type="transmembrane region" description="Helical" evidence="11">
    <location>
        <begin position="146"/>
        <end position="168"/>
    </location>
</feature>
<reference evidence="13 14" key="1">
    <citation type="submission" date="2016-07" db="EMBL/GenBank/DDBJ databases">
        <title>Pervasive Adenine N6-methylation of Active Genes in Fungi.</title>
        <authorList>
            <consortium name="DOE Joint Genome Institute"/>
            <person name="Mondo S.J."/>
            <person name="Dannebaum R.O."/>
            <person name="Kuo R.C."/>
            <person name="Labutti K."/>
            <person name="Haridas S."/>
            <person name="Kuo A."/>
            <person name="Salamov A."/>
            <person name="Ahrendt S.R."/>
            <person name="Lipzen A."/>
            <person name="Sullivan W."/>
            <person name="Andreopoulos W.B."/>
            <person name="Clum A."/>
            <person name="Lindquist E."/>
            <person name="Daum C."/>
            <person name="Ramamoorthy G.K."/>
            <person name="Gryganskyi A."/>
            <person name="Culley D."/>
            <person name="Magnuson J.K."/>
            <person name="James T.Y."/>
            <person name="O'Malley M.A."/>
            <person name="Stajich J.E."/>
            <person name="Spatafora J.W."/>
            <person name="Visel A."/>
            <person name="Grigoriev I.V."/>
        </authorList>
    </citation>
    <scope>NUCLEOTIDE SEQUENCE [LARGE SCALE GENOMIC DNA]</scope>
    <source>
        <strain evidence="13 14">CBS 931.73</strain>
    </source>
</reference>
<sequence length="503" mass="54484">MTPNLPTIHNYYSTTKMLGRSTKEAKTSNDSSQAGFSFYTVMCVSIACLVSFNNGWNTSDTNIIQSSIIECENPDEKFNGFPSCFPMGDWLWGFAVSSFSIGGAIGGLSAGWSQAKFGRRNSLLFNNIFFIVGALLLGLSKNKGTWIVGRFFTGIGSGFGTVVLPTYIGEVSTTRVRGAYGAMTQLTCVIGQLVTQAAGLGLSSRVGWRICMALTGAIAILQLVTLSFITETPRYYISKDRIDDAEKSLLKLRKGMDVTNELQTMVDARAEAKVNGEQTSIVDGFKFIMRDSLTRKHAFMCMFLCVIQQLCGINGIMYYSTSIFTSIYGNKTAQYLTVGVGAINLLATIVTILLIDRVGRKFLVLLSLAGMASFNVLMIIGIECDDSGLVILGLFAFVVSFALGMGPIPFLIISELIPTRAVSTVASSALGLNWLGNFVIGFFFPSLKNTMHGYVFLIFVGCCIAGFVGVLFFLPETKGRSIEEITGHGSNSATTNEPKISQH</sequence>
<dbReference type="InterPro" id="IPR003663">
    <property type="entry name" value="Sugar/inositol_transpt"/>
</dbReference>
<evidence type="ECO:0000313" key="13">
    <source>
        <dbReference type="EMBL" id="ORX64668.1"/>
    </source>
</evidence>
<evidence type="ECO:0000256" key="3">
    <source>
        <dbReference type="ARBA" id="ARBA00022448"/>
    </source>
</evidence>
<feature type="transmembrane region" description="Helical" evidence="11">
    <location>
        <begin position="206"/>
        <end position="229"/>
    </location>
</feature>
<dbReference type="PANTHER" id="PTHR23503">
    <property type="entry name" value="SOLUTE CARRIER FAMILY 2"/>
    <property type="match status" value="1"/>
</dbReference>
<gene>
    <name evidence="13" type="ORF">K493DRAFT_321961</name>
</gene>
<evidence type="ECO:0000256" key="9">
    <source>
        <dbReference type="RuleBase" id="RU003346"/>
    </source>
</evidence>
<dbReference type="PROSITE" id="PS50850">
    <property type="entry name" value="MFS"/>
    <property type="match status" value="1"/>
</dbReference>
<dbReference type="STRING" id="1314790.A0A1Y1VTQ7"/>
<feature type="transmembrane region" description="Helical" evidence="11">
    <location>
        <begin position="388"/>
        <end position="413"/>
    </location>
</feature>
<dbReference type="GO" id="GO:0005886">
    <property type="term" value="C:plasma membrane"/>
    <property type="evidence" value="ECO:0007669"/>
    <property type="project" value="UniProtKB-SubCell"/>
</dbReference>
<dbReference type="InterPro" id="IPR020846">
    <property type="entry name" value="MFS_dom"/>
</dbReference>
<feature type="transmembrane region" description="Helical" evidence="11">
    <location>
        <begin position="123"/>
        <end position="140"/>
    </location>
</feature>
<feature type="domain" description="Major facilitator superfamily (MFS) profile" evidence="12">
    <location>
        <begin position="43"/>
        <end position="478"/>
    </location>
</feature>
<dbReference type="InterPro" id="IPR005829">
    <property type="entry name" value="Sugar_transporter_CS"/>
</dbReference>
<evidence type="ECO:0000256" key="1">
    <source>
        <dbReference type="ARBA" id="ARBA00004651"/>
    </source>
</evidence>
<dbReference type="NCBIfam" id="TIGR00879">
    <property type="entry name" value="SP"/>
    <property type="match status" value="1"/>
</dbReference>
<dbReference type="Pfam" id="PF00083">
    <property type="entry name" value="Sugar_tr"/>
    <property type="match status" value="1"/>
</dbReference>
<evidence type="ECO:0000256" key="5">
    <source>
        <dbReference type="ARBA" id="ARBA00022597"/>
    </source>
</evidence>
<dbReference type="AlphaFoldDB" id="A0A1Y1VTQ7"/>
<dbReference type="InterPro" id="IPR005828">
    <property type="entry name" value="MFS_sugar_transport-like"/>
</dbReference>